<dbReference type="SUPFAM" id="SSF88659">
    <property type="entry name" value="Sigma3 and sigma4 domains of RNA polymerase sigma factors"/>
    <property type="match status" value="1"/>
</dbReference>
<dbReference type="InterPro" id="IPR013324">
    <property type="entry name" value="RNA_pol_sigma_r3/r4-like"/>
</dbReference>
<dbReference type="CDD" id="cd06171">
    <property type="entry name" value="Sigma70_r4"/>
    <property type="match status" value="1"/>
</dbReference>
<dbReference type="NCBIfam" id="TIGR02937">
    <property type="entry name" value="sigma70-ECF"/>
    <property type="match status" value="1"/>
</dbReference>
<dbReference type="Proteomes" id="UP001597120">
    <property type="component" value="Unassembled WGS sequence"/>
</dbReference>
<dbReference type="Pfam" id="PF04545">
    <property type="entry name" value="Sigma70_r4"/>
    <property type="match status" value="1"/>
</dbReference>
<organism evidence="2 3">
    <name type="scientific">Paenibacillus residui</name>
    <dbReference type="NCBI Taxonomy" id="629724"/>
    <lineage>
        <taxon>Bacteria</taxon>
        <taxon>Bacillati</taxon>
        <taxon>Bacillota</taxon>
        <taxon>Bacilli</taxon>
        <taxon>Bacillales</taxon>
        <taxon>Paenibacillaceae</taxon>
        <taxon>Paenibacillus</taxon>
    </lineage>
</organism>
<evidence type="ECO:0000259" key="1">
    <source>
        <dbReference type="Pfam" id="PF04545"/>
    </source>
</evidence>
<name>A0ABW3DD86_9BACL</name>
<dbReference type="EMBL" id="JBHTIU010000080">
    <property type="protein sequence ID" value="MFD0871372.1"/>
    <property type="molecule type" value="Genomic_DNA"/>
</dbReference>
<protein>
    <submittedName>
        <fullName evidence="2">Sigma-70 family RNA polymerase sigma factor</fullName>
    </submittedName>
</protein>
<dbReference type="InterPro" id="IPR014284">
    <property type="entry name" value="RNA_pol_sigma-70_dom"/>
</dbReference>
<dbReference type="InterPro" id="IPR007630">
    <property type="entry name" value="RNA_pol_sigma70_r4"/>
</dbReference>
<evidence type="ECO:0000313" key="3">
    <source>
        <dbReference type="Proteomes" id="UP001597120"/>
    </source>
</evidence>
<keyword evidence="3" id="KW-1185">Reference proteome</keyword>
<reference evidence="3" key="1">
    <citation type="journal article" date="2019" name="Int. J. Syst. Evol. Microbiol.">
        <title>The Global Catalogue of Microorganisms (GCM) 10K type strain sequencing project: providing services to taxonomists for standard genome sequencing and annotation.</title>
        <authorList>
            <consortium name="The Broad Institute Genomics Platform"/>
            <consortium name="The Broad Institute Genome Sequencing Center for Infectious Disease"/>
            <person name="Wu L."/>
            <person name="Ma J."/>
        </authorList>
    </citation>
    <scope>NUCLEOTIDE SEQUENCE [LARGE SCALE GENOMIC DNA]</scope>
    <source>
        <strain evidence="3">CCUG 57263</strain>
    </source>
</reference>
<comment type="caution">
    <text evidence="2">The sequence shown here is derived from an EMBL/GenBank/DDBJ whole genome shotgun (WGS) entry which is preliminary data.</text>
</comment>
<dbReference type="Gene3D" id="1.10.10.10">
    <property type="entry name" value="Winged helix-like DNA-binding domain superfamily/Winged helix DNA-binding domain"/>
    <property type="match status" value="1"/>
</dbReference>
<gene>
    <name evidence="2" type="ORF">ACFQ03_19730</name>
</gene>
<sequence>MVHFKTEYEEFIGSNEEDLPLSLSLQQLLDTLNEEEKSVILLRFYNDYTFKEISEVLHIPLGTAKSIFYRALQKLREQTKEAEIYE</sequence>
<dbReference type="InterPro" id="IPR036388">
    <property type="entry name" value="WH-like_DNA-bd_sf"/>
</dbReference>
<dbReference type="RefSeq" id="WP_379290378.1">
    <property type="nucleotide sequence ID" value="NZ_JBHTIU010000080.1"/>
</dbReference>
<proteinExistence type="predicted"/>
<feature type="domain" description="RNA polymerase sigma-70 region 4" evidence="1">
    <location>
        <begin position="28"/>
        <end position="77"/>
    </location>
</feature>
<evidence type="ECO:0000313" key="2">
    <source>
        <dbReference type="EMBL" id="MFD0871372.1"/>
    </source>
</evidence>
<accession>A0ABW3DD86</accession>